<sequence length="484" mass="51370">MSGQRARQLITAAYAQYANDAVSVARPKQPTPKTHLALASRSLCRPGAARLAHFAPTPARSLIAETFSTSSSTSQSAIQQLQGDSALPLTDLADKLAGLTGKSTHIFGADDKAKAATNEWLQKLDKADEQQFVSAEGLKALDAQLSNVTFLASNEPTVADLALFASIYPAVSKLQPAEQHAAPSVARYVSHLSNLSQVAKAANAAQLGFSSFEPVYEGMPKIERAKPEDLKKAKKANKEAAAASSVAATDGEKKEPSKPQQQDQQPKKEKKEKKEKAPKEAKAGGGGGKKGGAAAGAADTTGPIPSQVDLRVGKIVSIEKHPDADALYLEKVDFGEADGPRTILSGLVHFVPIEKMQNRMVIGVCNLKPVAMRGIKSYGMLLCATHKDGKDGGVEPVYPPAGSQPGDKVWVEGFEGREPEAVLNPKKKIFETIQPGYTTTENKECAWVGALPDAADPEADKKPRLLRTEKGVLYSENFVGASLS</sequence>
<dbReference type="PROSITE" id="PS50405">
    <property type="entry name" value="GST_CTER"/>
    <property type="match status" value="1"/>
</dbReference>
<dbReference type="InterPro" id="IPR053836">
    <property type="entry name" value="Arc1-like_N"/>
</dbReference>
<dbReference type="InterPro" id="IPR051270">
    <property type="entry name" value="Tyrosine-tRNA_ligase_regulator"/>
</dbReference>
<feature type="compositionally biased region" description="Basic and acidic residues" evidence="7">
    <location>
        <begin position="265"/>
        <end position="282"/>
    </location>
</feature>
<dbReference type="SUPFAM" id="SSF47616">
    <property type="entry name" value="GST C-terminal domain-like"/>
    <property type="match status" value="1"/>
</dbReference>
<protein>
    <submittedName>
        <fullName evidence="10">Related to Tyrosyl-tRNA synthetase</fullName>
    </submittedName>
</protein>
<dbReference type="GO" id="GO:0017102">
    <property type="term" value="C:methionyl glutamyl tRNA synthetase complex"/>
    <property type="evidence" value="ECO:0007669"/>
    <property type="project" value="TreeGrafter"/>
</dbReference>
<keyword evidence="4 6" id="KW-0694">RNA-binding</keyword>
<gene>
    <name evidence="10" type="ORF">PSANT_03172</name>
</gene>
<keyword evidence="2" id="KW-0963">Cytoplasm</keyword>
<evidence type="ECO:0000256" key="2">
    <source>
        <dbReference type="ARBA" id="ARBA00022490"/>
    </source>
</evidence>
<feature type="region of interest" description="Disordered" evidence="7">
    <location>
        <begin position="227"/>
        <end position="305"/>
    </location>
</feature>
<feature type="domain" description="GST C-terminal" evidence="8">
    <location>
        <begin position="71"/>
        <end position="218"/>
    </location>
</feature>
<dbReference type="Pfam" id="PF01588">
    <property type="entry name" value="tRNA_bind"/>
    <property type="match status" value="1"/>
</dbReference>
<dbReference type="InterPro" id="IPR036282">
    <property type="entry name" value="Glutathione-S-Trfase_C_sf"/>
</dbReference>
<dbReference type="Gene3D" id="2.40.50.140">
    <property type="entry name" value="Nucleic acid-binding proteins"/>
    <property type="match status" value="1"/>
</dbReference>
<organism evidence="10 11">
    <name type="scientific">Pseudozyma antarctica</name>
    <name type="common">Yeast</name>
    <name type="synonym">Candida antarctica</name>
    <dbReference type="NCBI Taxonomy" id="84753"/>
    <lineage>
        <taxon>Eukaryota</taxon>
        <taxon>Fungi</taxon>
        <taxon>Dikarya</taxon>
        <taxon>Basidiomycota</taxon>
        <taxon>Ustilaginomycotina</taxon>
        <taxon>Ustilaginomycetes</taxon>
        <taxon>Ustilaginales</taxon>
        <taxon>Ustilaginaceae</taxon>
        <taxon>Moesziomyces</taxon>
    </lineage>
</organism>
<dbReference type="AlphaFoldDB" id="A0A5C3FPQ9"/>
<feature type="compositionally biased region" description="Gly residues" evidence="7">
    <location>
        <begin position="283"/>
        <end position="294"/>
    </location>
</feature>
<dbReference type="GO" id="GO:0004812">
    <property type="term" value="F:aminoacyl-tRNA ligase activity"/>
    <property type="evidence" value="ECO:0007669"/>
    <property type="project" value="UniProtKB-KW"/>
</dbReference>
<dbReference type="Gene3D" id="1.20.1050.10">
    <property type="match status" value="1"/>
</dbReference>
<comment type="caution">
    <text evidence="10">The sequence shown here is derived from an EMBL/GenBank/DDBJ whole genome shotgun (WGS) entry which is preliminary data.</text>
</comment>
<evidence type="ECO:0000256" key="4">
    <source>
        <dbReference type="ARBA" id="ARBA00022884"/>
    </source>
</evidence>
<feature type="compositionally biased region" description="Low complexity" evidence="7">
    <location>
        <begin position="239"/>
        <end position="248"/>
    </location>
</feature>
<keyword evidence="11" id="KW-1185">Reference proteome</keyword>
<evidence type="ECO:0000256" key="7">
    <source>
        <dbReference type="SAM" id="MobiDB-lite"/>
    </source>
</evidence>
<keyword evidence="3 6" id="KW-0820">tRNA-binding</keyword>
<reference evidence="10" key="1">
    <citation type="submission" date="2018-03" db="EMBL/GenBank/DDBJ databases">
        <authorList>
            <person name="Guldener U."/>
        </authorList>
    </citation>
    <scope>NUCLEOTIDE SEQUENCE [LARGE SCALE GENOMIC DNA]</scope>
    <source>
        <strain evidence="10">ATCC34888</strain>
    </source>
</reference>
<dbReference type="InterPro" id="IPR002547">
    <property type="entry name" value="tRNA-bd_dom"/>
</dbReference>
<evidence type="ECO:0000313" key="11">
    <source>
        <dbReference type="Proteomes" id="UP000325008"/>
    </source>
</evidence>
<dbReference type="EMBL" id="OOIQ01000006">
    <property type="protein sequence ID" value="SPO45487.1"/>
    <property type="molecule type" value="Genomic_DNA"/>
</dbReference>
<comment type="subcellular location">
    <subcellularLocation>
        <location evidence="1">Cytoplasm</location>
    </subcellularLocation>
</comment>
<accession>A0A5C3FPQ9</accession>
<evidence type="ECO:0000256" key="6">
    <source>
        <dbReference type="PROSITE-ProRule" id="PRU00209"/>
    </source>
</evidence>
<evidence type="ECO:0000259" key="8">
    <source>
        <dbReference type="PROSITE" id="PS50405"/>
    </source>
</evidence>
<dbReference type="PANTHER" id="PTHR11586">
    <property type="entry name" value="TRNA-AMINOACYLATION COFACTOR ARC1 FAMILY MEMBER"/>
    <property type="match status" value="1"/>
</dbReference>
<evidence type="ECO:0000256" key="3">
    <source>
        <dbReference type="ARBA" id="ARBA00022555"/>
    </source>
</evidence>
<feature type="domain" description="TRNA-binding" evidence="9">
    <location>
        <begin position="304"/>
        <end position="410"/>
    </location>
</feature>
<dbReference type="FunFam" id="2.40.50.140:FF:000047">
    <property type="entry name" value="tyrosine--tRNA ligase, cytoplasmic isoform X2"/>
    <property type="match status" value="1"/>
</dbReference>
<dbReference type="PROSITE" id="PS50886">
    <property type="entry name" value="TRBD"/>
    <property type="match status" value="1"/>
</dbReference>
<dbReference type="GO" id="GO:0006412">
    <property type="term" value="P:translation"/>
    <property type="evidence" value="ECO:0007669"/>
    <property type="project" value="UniProtKB-KW"/>
</dbReference>
<keyword evidence="5" id="KW-0648">Protein biosynthesis</keyword>
<name>A0A5C3FPQ9_PSEA2</name>
<dbReference type="InterPro" id="IPR012340">
    <property type="entry name" value="NA-bd_OB-fold"/>
</dbReference>
<dbReference type="CDD" id="cd02799">
    <property type="entry name" value="tRNA_bind_EMAP-II_like"/>
    <property type="match status" value="1"/>
</dbReference>
<evidence type="ECO:0000313" key="10">
    <source>
        <dbReference type="EMBL" id="SPO45487.1"/>
    </source>
</evidence>
<dbReference type="PANTHER" id="PTHR11586:SF33">
    <property type="entry name" value="AMINOACYL TRNA SYNTHASE COMPLEX-INTERACTING MULTIFUNCTIONAL PROTEIN 1"/>
    <property type="match status" value="1"/>
</dbReference>
<dbReference type="SUPFAM" id="SSF50249">
    <property type="entry name" value="Nucleic acid-binding proteins"/>
    <property type="match status" value="1"/>
</dbReference>
<dbReference type="CDD" id="cd10289">
    <property type="entry name" value="GST_C_AaRS_like"/>
    <property type="match status" value="1"/>
</dbReference>
<evidence type="ECO:0000256" key="5">
    <source>
        <dbReference type="ARBA" id="ARBA00022917"/>
    </source>
</evidence>
<dbReference type="GO" id="GO:0000049">
    <property type="term" value="F:tRNA binding"/>
    <property type="evidence" value="ECO:0007669"/>
    <property type="project" value="UniProtKB-UniRule"/>
</dbReference>
<dbReference type="InterPro" id="IPR010987">
    <property type="entry name" value="Glutathione-S-Trfase_C-like"/>
</dbReference>
<dbReference type="Proteomes" id="UP000325008">
    <property type="component" value="Unassembled WGS sequence"/>
</dbReference>
<evidence type="ECO:0000259" key="9">
    <source>
        <dbReference type="PROSITE" id="PS50886"/>
    </source>
</evidence>
<dbReference type="Pfam" id="PF21972">
    <property type="entry name" value="Arc1p_N_like"/>
    <property type="match status" value="1"/>
</dbReference>
<evidence type="ECO:0000256" key="1">
    <source>
        <dbReference type="ARBA" id="ARBA00004496"/>
    </source>
</evidence>
<dbReference type="OrthoDB" id="19141at2759"/>
<proteinExistence type="predicted"/>